<dbReference type="InterPro" id="IPR041916">
    <property type="entry name" value="Anti_sigma_zinc_sf"/>
</dbReference>
<dbReference type="AlphaFoldDB" id="A0A4R6PQK0"/>
<dbReference type="SUPFAM" id="SSF51182">
    <property type="entry name" value="RmlC-like cupins"/>
    <property type="match status" value="1"/>
</dbReference>
<keyword evidence="3" id="KW-1185">Reference proteome</keyword>
<dbReference type="Gene3D" id="2.60.120.10">
    <property type="entry name" value="Jelly Rolls"/>
    <property type="match status" value="1"/>
</dbReference>
<dbReference type="OrthoDB" id="2988517at2"/>
<dbReference type="CDD" id="cd20301">
    <property type="entry name" value="cupin_ChrR"/>
    <property type="match status" value="1"/>
</dbReference>
<dbReference type="InterPro" id="IPR012807">
    <property type="entry name" value="Anti-sigma_ChrR"/>
</dbReference>
<dbReference type="RefSeq" id="WP_133538531.1">
    <property type="nucleotide sequence ID" value="NZ_SNXI01000001.1"/>
</dbReference>
<dbReference type="Proteomes" id="UP000295531">
    <property type="component" value="Unassembled WGS sequence"/>
</dbReference>
<protein>
    <submittedName>
        <fullName evidence="2">ChrR-like anti-ECFsigma factor</fullName>
    </submittedName>
</protein>
<sequence length="231" mass="25569">MIKSHPSEAILYQYASGDLSAAMTLVVGTHVDMCSVCQQTVCEIEHDLCSKHLDTVVQTLNTPSHGYSGLSKTDTDKMLEKIFSSEAKPAVQPDELICLEGRRFVLPRTLAHNRARIGDWTNLVGKLWRAPIDVGDRGHTNLIYMEPGTQVPEHTHKGQEATLVVDGVFNDEKDVYYNGDFILLDADRTHTPQTSAQDCLTLATLDAPLYFTSGISRLLNPFSSLFFRASA</sequence>
<dbReference type="Pfam" id="PF12973">
    <property type="entry name" value="Cupin_7"/>
    <property type="match status" value="1"/>
</dbReference>
<dbReference type="InterPro" id="IPR014710">
    <property type="entry name" value="RmlC-like_jellyroll"/>
</dbReference>
<organism evidence="2 3">
    <name type="scientific">Idiomarina aquatica</name>
    <dbReference type="NCBI Taxonomy" id="1327752"/>
    <lineage>
        <taxon>Bacteria</taxon>
        <taxon>Pseudomonadati</taxon>
        <taxon>Pseudomonadota</taxon>
        <taxon>Gammaproteobacteria</taxon>
        <taxon>Alteromonadales</taxon>
        <taxon>Idiomarinaceae</taxon>
        <taxon>Idiomarina</taxon>
    </lineage>
</organism>
<accession>A0A4R6PQK0</accession>
<evidence type="ECO:0000259" key="1">
    <source>
        <dbReference type="Pfam" id="PF12973"/>
    </source>
</evidence>
<name>A0A4R6PQK0_9GAMM</name>
<evidence type="ECO:0000313" key="2">
    <source>
        <dbReference type="EMBL" id="TDP40832.1"/>
    </source>
</evidence>
<feature type="domain" description="ChrR-like cupin" evidence="1">
    <location>
        <begin position="119"/>
        <end position="202"/>
    </location>
</feature>
<gene>
    <name evidence="2" type="ORF">DEU29_101383</name>
</gene>
<dbReference type="InterPro" id="IPR025979">
    <property type="entry name" value="ChrR-like_cupin_dom"/>
</dbReference>
<proteinExistence type="predicted"/>
<dbReference type="Gene3D" id="1.10.10.1320">
    <property type="entry name" value="Anti-sigma factor, zinc-finger domain"/>
    <property type="match status" value="1"/>
</dbReference>
<evidence type="ECO:0000313" key="3">
    <source>
        <dbReference type="Proteomes" id="UP000295531"/>
    </source>
</evidence>
<comment type="caution">
    <text evidence="2">The sequence shown here is derived from an EMBL/GenBank/DDBJ whole genome shotgun (WGS) entry which is preliminary data.</text>
</comment>
<dbReference type="EMBL" id="SNXI01000001">
    <property type="protein sequence ID" value="TDP40832.1"/>
    <property type="molecule type" value="Genomic_DNA"/>
</dbReference>
<reference evidence="2 3" key="1">
    <citation type="submission" date="2019-03" db="EMBL/GenBank/DDBJ databases">
        <title>Freshwater and sediment microbial communities from various areas in North America, analyzing microbe dynamics in response to fracking.</title>
        <authorList>
            <person name="Lamendella R."/>
        </authorList>
    </citation>
    <scope>NUCLEOTIDE SEQUENCE [LARGE SCALE GENOMIC DNA]</scope>
    <source>
        <strain evidence="2 3">18_TX</strain>
    </source>
</reference>
<dbReference type="InterPro" id="IPR011051">
    <property type="entry name" value="RmlC_Cupin_sf"/>
</dbReference>
<dbReference type="NCBIfam" id="TIGR02451">
    <property type="entry name" value="anti_sig_ChrR"/>
    <property type="match status" value="1"/>
</dbReference>